<organism evidence="12 13">
    <name type="scientific">Egibacter rhizosphaerae</name>
    <dbReference type="NCBI Taxonomy" id="1670831"/>
    <lineage>
        <taxon>Bacteria</taxon>
        <taxon>Bacillati</taxon>
        <taxon>Actinomycetota</taxon>
        <taxon>Nitriliruptoria</taxon>
        <taxon>Egibacterales</taxon>
        <taxon>Egibacteraceae</taxon>
        <taxon>Egibacter</taxon>
    </lineage>
</organism>
<dbReference type="PANTHER" id="PTHR13822">
    <property type="entry name" value="ATP SYNTHASE DELTA/EPSILON CHAIN"/>
    <property type="match status" value="1"/>
</dbReference>
<comment type="function">
    <text evidence="8">Produces ATP from ADP in the presence of a proton gradient across the membrane.</text>
</comment>
<dbReference type="InterPro" id="IPR001469">
    <property type="entry name" value="ATP_synth_F1_dsu/esu"/>
</dbReference>
<keyword evidence="5 8" id="KW-0472">Membrane</keyword>
<dbReference type="RefSeq" id="WP_131154111.1">
    <property type="nucleotide sequence ID" value="NZ_CP036402.1"/>
</dbReference>
<accession>A0A411YD16</accession>
<dbReference type="KEGG" id="erz:ER308_05880"/>
<keyword evidence="7 8" id="KW-0066">ATP synthesis</keyword>
<dbReference type="Pfam" id="PF02823">
    <property type="entry name" value="ATP-synt_DE_N"/>
    <property type="match status" value="1"/>
</dbReference>
<comment type="similarity">
    <text evidence="2 8 9">Belongs to the ATPase epsilon chain family.</text>
</comment>
<keyword evidence="4 8" id="KW-0406">Ion transport</keyword>
<dbReference type="Proteomes" id="UP000291469">
    <property type="component" value="Chromosome"/>
</dbReference>
<evidence type="ECO:0000256" key="6">
    <source>
        <dbReference type="ARBA" id="ARBA00023196"/>
    </source>
</evidence>
<gene>
    <name evidence="8 12" type="primary">atpC</name>
    <name evidence="12" type="ORF">ER308_05880</name>
</gene>
<evidence type="ECO:0000259" key="10">
    <source>
        <dbReference type="Pfam" id="PF00401"/>
    </source>
</evidence>
<keyword evidence="13" id="KW-1185">Reference proteome</keyword>
<protein>
    <recommendedName>
        <fullName evidence="8">ATP synthase epsilon chain</fullName>
    </recommendedName>
    <alternativeName>
        <fullName evidence="8">ATP synthase F1 sector epsilon subunit</fullName>
    </alternativeName>
    <alternativeName>
        <fullName evidence="8">F-ATPase epsilon subunit</fullName>
    </alternativeName>
</protein>
<dbReference type="Pfam" id="PF00401">
    <property type="entry name" value="ATP-synt_DE"/>
    <property type="match status" value="1"/>
</dbReference>
<proteinExistence type="inferred from homology"/>
<feature type="domain" description="ATP synthase F1 complex delta/epsilon subunit N-terminal" evidence="11">
    <location>
        <begin position="2"/>
        <end position="81"/>
    </location>
</feature>
<dbReference type="GO" id="GO:0045259">
    <property type="term" value="C:proton-transporting ATP synthase complex"/>
    <property type="evidence" value="ECO:0007669"/>
    <property type="project" value="UniProtKB-KW"/>
</dbReference>
<evidence type="ECO:0000256" key="2">
    <source>
        <dbReference type="ARBA" id="ARBA00005712"/>
    </source>
</evidence>
<keyword evidence="8" id="KW-0375">Hydrogen ion transport</keyword>
<evidence type="ECO:0000256" key="5">
    <source>
        <dbReference type="ARBA" id="ARBA00023136"/>
    </source>
</evidence>
<dbReference type="GO" id="GO:0005524">
    <property type="term" value="F:ATP binding"/>
    <property type="evidence" value="ECO:0007669"/>
    <property type="project" value="UniProtKB-UniRule"/>
</dbReference>
<reference evidence="12 13" key="1">
    <citation type="submission" date="2019-01" db="EMBL/GenBank/DDBJ databases">
        <title>Egibacter rhizosphaerae EGI 80759T.</title>
        <authorList>
            <person name="Chen D.-D."/>
            <person name="Tian Y."/>
            <person name="Jiao J.-Y."/>
            <person name="Zhang X.-T."/>
            <person name="Zhang Y.-G."/>
            <person name="Zhang Y."/>
            <person name="Xiao M."/>
            <person name="Shu W.-S."/>
            <person name="Li W.-J."/>
        </authorList>
    </citation>
    <scope>NUCLEOTIDE SEQUENCE [LARGE SCALE GENOMIC DNA]</scope>
    <source>
        <strain evidence="12 13">EGI 80759</strain>
    </source>
</reference>
<dbReference type="Gene3D" id="2.60.15.10">
    <property type="entry name" value="F0F1 ATP synthase delta/epsilon subunit, N-terminal"/>
    <property type="match status" value="1"/>
</dbReference>
<comment type="subunit">
    <text evidence="8 9">F-type ATPases have 2 components, CF(1) - the catalytic core - and CF(0) - the membrane proton channel. CF(1) has five subunits: alpha(3), beta(3), gamma(1), delta(1), epsilon(1). CF(0) has three main subunits: a, b and c.</text>
</comment>
<evidence type="ECO:0000256" key="8">
    <source>
        <dbReference type="HAMAP-Rule" id="MF_00530"/>
    </source>
</evidence>
<sequence length="135" mass="14824">MFDVDVVSAERRLFQGHASEVYARSVAGEIGLLKGHEPVLLALDISPLRLRFPDEDDLVVAVHGGVLELRDDRLTVLAEVAELADEIDLPRAEAALERAQQRLREEPDSAHVRQLIARAETRLRCVRGQVGGAAA</sequence>
<evidence type="ECO:0000313" key="12">
    <source>
        <dbReference type="EMBL" id="QBI19114.1"/>
    </source>
</evidence>
<dbReference type="AlphaFoldDB" id="A0A411YD16"/>
<evidence type="ECO:0000256" key="4">
    <source>
        <dbReference type="ARBA" id="ARBA00023065"/>
    </source>
</evidence>
<dbReference type="PANTHER" id="PTHR13822:SF10">
    <property type="entry name" value="ATP SYNTHASE EPSILON CHAIN, CHLOROPLASTIC"/>
    <property type="match status" value="1"/>
</dbReference>
<dbReference type="GO" id="GO:0046933">
    <property type="term" value="F:proton-transporting ATP synthase activity, rotational mechanism"/>
    <property type="evidence" value="ECO:0007669"/>
    <property type="project" value="UniProtKB-UniRule"/>
</dbReference>
<evidence type="ECO:0000256" key="9">
    <source>
        <dbReference type="RuleBase" id="RU003656"/>
    </source>
</evidence>
<dbReference type="NCBIfam" id="TIGR01216">
    <property type="entry name" value="ATP_synt_epsi"/>
    <property type="match status" value="1"/>
</dbReference>
<evidence type="ECO:0000259" key="11">
    <source>
        <dbReference type="Pfam" id="PF02823"/>
    </source>
</evidence>
<dbReference type="HAMAP" id="MF_00530">
    <property type="entry name" value="ATP_synth_epsil_bac"/>
    <property type="match status" value="1"/>
</dbReference>
<dbReference type="OrthoDB" id="9791445at2"/>
<dbReference type="EMBL" id="CP036402">
    <property type="protein sequence ID" value="QBI19114.1"/>
    <property type="molecule type" value="Genomic_DNA"/>
</dbReference>
<comment type="subcellular location">
    <subcellularLocation>
        <location evidence="8">Cell membrane</location>
        <topology evidence="8">Peripheral membrane protein</topology>
    </subcellularLocation>
    <subcellularLocation>
        <location evidence="1">Endomembrane system</location>
        <topology evidence="1">Peripheral membrane protein</topology>
    </subcellularLocation>
</comment>
<feature type="domain" description="ATP synthase epsilon subunit C-terminal" evidence="10">
    <location>
        <begin position="85"/>
        <end position="124"/>
    </location>
</feature>
<keyword evidence="8" id="KW-1003">Cell membrane</keyword>
<dbReference type="NCBIfam" id="NF009977">
    <property type="entry name" value="PRK13442.1"/>
    <property type="match status" value="1"/>
</dbReference>
<keyword evidence="3 8" id="KW-0813">Transport</keyword>
<evidence type="ECO:0000256" key="1">
    <source>
        <dbReference type="ARBA" id="ARBA00004184"/>
    </source>
</evidence>
<dbReference type="GO" id="GO:0012505">
    <property type="term" value="C:endomembrane system"/>
    <property type="evidence" value="ECO:0007669"/>
    <property type="project" value="UniProtKB-SubCell"/>
</dbReference>
<evidence type="ECO:0000313" key="13">
    <source>
        <dbReference type="Proteomes" id="UP000291469"/>
    </source>
</evidence>
<name>A0A411YD16_9ACTN</name>
<dbReference type="InterPro" id="IPR020547">
    <property type="entry name" value="ATP_synth_F1_esu_C"/>
</dbReference>
<evidence type="ECO:0000256" key="3">
    <source>
        <dbReference type="ARBA" id="ARBA00022448"/>
    </source>
</evidence>
<dbReference type="GO" id="GO:0005886">
    <property type="term" value="C:plasma membrane"/>
    <property type="evidence" value="ECO:0007669"/>
    <property type="project" value="UniProtKB-SubCell"/>
</dbReference>
<dbReference type="InterPro" id="IPR020546">
    <property type="entry name" value="ATP_synth_F1_dsu/esu_N"/>
</dbReference>
<dbReference type="InterPro" id="IPR036771">
    <property type="entry name" value="ATPsynth_dsu/esu_N"/>
</dbReference>
<dbReference type="CDD" id="cd12152">
    <property type="entry name" value="F1-ATPase_delta"/>
    <property type="match status" value="1"/>
</dbReference>
<keyword evidence="6 8" id="KW-0139">CF(1)</keyword>
<evidence type="ECO:0000256" key="7">
    <source>
        <dbReference type="ARBA" id="ARBA00023310"/>
    </source>
</evidence>
<dbReference type="SUPFAM" id="SSF51344">
    <property type="entry name" value="Epsilon subunit of F1F0-ATP synthase N-terminal domain"/>
    <property type="match status" value="1"/>
</dbReference>